<evidence type="ECO:0000256" key="2">
    <source>
        <dbReference type="ARBA" id="ARBA00008639"/>
    </source>
</evidence>
<comment type="similarity">
    <text evidence="2">Belongs to the ACC deaminase/D-cysteine desulfhydrase family.</text>
</comment>
<sequence length="343" mass="36149">MSYDALDALDRLPRIPLLDTVTAVHRLERVEERLGLARRGIRLSIKRDDVMALGGGGNKLRKLEYHLGHARDIGADTIITVGGVQSNHARLTAAAAARHGFACEMLLARMVPKDGDDYEKNGNVLLDALFGAKVTLLPRGENALVHATARAEALQAGGHVVVILPTGGSTPRGALGYARCAREIAQQEDALDLRFDRIIVPNGSSGTHAGLVAGFAALGRQPERVMAYSVLAARDAAATTTLGLARDALALLGSQAELSDAHVRIDGAQLGDGYGVPTVAMKDALRLMASAEGILLDPVYSGKAFAGLVQSLRDGTVRDGEHVLFIATGGQPGLYAYREDLVG</sequence>
<dbReference type="Proteomes" id="UP000182987">
    <property type="component" value="Chromosome"/>
</dbReference>
<dbReference type="STRING" id="1440763.BJI69_08935"/>
<dbReference type="PANTHER" id="PTHR43780">
    <property type="entry name" value="1-AMINOCYCLOPROPANE-1-CARBOXYLATE DEAMINASE-RELATED"/>
    <property type="match status" value="1"/>
</dbReference>
<evidence type="ECO:0000313" key="5">
    <source>
        <dbReference type="Proteomes" id="UP000182987"/>
    </source>
</evidence>
<dbReference type="PIRSF" id="PIRSF006278">
    <property type="entry name" value="ACCD_DCysDesulf"/>
    <property type="match status" value="1"/>
</dbReference>
<protein>
    <submittedName>
        <fullName evidence="4">D-cysteine desulfhydrase</fullName>
    </submittedName>
</protein>
<gene>
    <name evidence="4" type="ORF">BJI69_08935</name>
</gene>
<evidence type="ECO:0000256" key="3">
    <source>
        <dbReference type="ARBA" id="ARBA00022898"/>
    </source>
</evidence>
<accession>A0A0G9HB78</accession>
<dbReference type="InterPro" id="IPR036052">
    <property type="entry name" value="TrpB-like_PALP_sf"/>
</dbReference>
<keyword evidence="5" id="KW-1185">Reference proteome</keyword>
<dbReference type="OrthoDB" id="9801249at2"/>
<proteinExistence type="inferred from homology"/>
<evidence type="ECO:0000256" key="1">
    <source>
        <dbReference type="ARBA" id="ARBA00001933"/>
    </source>
</evidence>
<dbReference type="InterPro" id="IPR027278">
    <property type="entry name" value="ACCD_DCysDesulf"/>
</dbReference>
<name>A0A0G9HB78_9GAMM</name>
<dbReference type="KEGG" id="lrz:BJI69_08935"/>
<dbReference type="Gene3D" id="3.40.50.1100">
    <property type="match status" value="2"/>
</dbReference>
<comment type="cofactor">
    <cofactor evidence="1">
        <name>pyridoxal 5'-phosphate</name>
        <dbReference type="ChEBI" id="CHEBI:597326"/>
    </cofactor>
</comment>
<dbReference type="PANTHER" id="PTHR43780:SF2">
    <property type="entry name" value="1-AMINOCYCLOPROPANE-1-CARBOXYLATE DEAMINASE-RELATED"/>
    <property type="match status" value="1"/>
</dbReference>
<dbReference type="Pfam" id="PF00291">
    <property type="entry name" value="PALP"/>
    <property type="match status" value="1"/>
</dbReference>
<dbReference type="InterPro" id="IPR001926">
    <property type="entry name" value="TrpB-like_PALP"/>
</dbReference>
<keyword evidence="3" id="KW-0663">Pyridoxal phosphate</keyword>
<dbReference type="AlphaFoldDB" id="A0A0G9HB78"/>
<dbReference type="SUPFAM" id="SSF53686">
    <property type="entry name" value="Tryptophan synthase beta subunit-like PLP-dependent enzymes"/>
    <property type="match status" value="1"/>
</dbReference>
<dbReference type="EMBL" id="CP017480">
    <property type="protein sequence ID" value="APG04006.1"/>
    <property type="molecule type" value="Genomic_DNA"/>
</dbReference>
<dbReference type="RefSeq" id="WP_046968320.1">
    <property type="nucleotide sequence ID" value="NZ_CP017480.1"/>
</dbReference>
<evidence type="ECO:0000313" key="4">
    <source>
        <dbReference type="EMBL" id="APG04006.1"/>
    </source>
</evidence>
<reference evidence="5" key="1">
    <citation type="submission" date="2016-09" db="EMBL/GenBank/DDBJ databases">
        <authorList>
            <person name="Lysoe E."/>
        </authorList>
    </citation>
    <scope>NUCLEOTIDE SEQUENCE [LARGE SCALE GENOMIC DNA]</scope>
    <source>
        <strain evidence="5">LJ96T</strain>
    </source>
</reference>
<dbReference type="PATRIC" id="fig|1440763.5.peg.2704"/>
<dbReference type="GO" id="GO:0019148">
    <property type="term" value="F:D-cysteine desulfhydrase activity"/>
    <property type="evidence" value="ECO:0007669"/>
    <property type="project" value="TreeGrafter"/>
</dbReference>
<organism evidence="4 5">
    <name type="scientific">Luteibacter rhizovicinus DSM 16549</name>
    <dbReference type="NCBI Taxonomy" id="1440763"/>
    <lineage>
        <taxon>Bacteria</taxon>
        <taxon>Pseudomonadati</taxon>
        <taxon>Pseudomonadota</taxon>
        <taxon>Gammaproteobacteria</taxon>
        <taxon>Lysobacterales</taxon>
        <taxon>Rhodanobacteraceae</taxon>
        <taxon>Luteibacter</taxon>
    </lineage>
</organism>